<accession>A0A9K3CTI3</accession>
<dbReference type="AlphaFoldDB" id="A0A9K3CTI3"/>
<dbReference type="OrthoDB" id="6780543at2759"/>
<dbReference type="InterPro" id="IPR012974">
    <property type="entry name" value="NOP58/56_N"/>
</dbReference>
<comment type="caution">
    <text evidence="2">The sequence shown here is derived from an EMBL/GenBank/DDBJ whole genome shotgun (WGS) entry which is preliminary data.</text>
</comment>
<dbReference type="EMBL" id="BDIP01000508">
    <property type="protein sequence ID" value="GIQ81835.1"/>
    <property type="molecule type" value="Genomic_DNA"/>
</dbReference>
<proteinExistence type="predicted"/>
<evidence type="ECO:0000313" key="2">
    <source>
        <dbReference type="EMBL" id="GIQ81835.1"/>
    </source>
</evidence>
<dbReference type="GO" id="GO:0032040">
    <property type="term" value="C:small-subunit processome"/>
    <property type="evidence" value="ECO:0007669"/>
    <property type="project" value="InterPro"/>
</dbReference>
<feature type="domain" description="Nucleolar protein 58/56 N-terminal" evidence="1">
    <location>
        <begin position="31"/>
        <end position="94"/>
    </location>
</feature>
<gene>
    <name evidence="2" type="ORF">KIPB_002861</name>
</gene>
<protein>
    <recommendedName>
        <fullName evidence="1">Nucleolar protein 58/56 N-terminal domain-containing protein</fullName>
    </recommendedName>
</protein>
<keyword evidence="3" id="KW-1185">Reference proteome</keyword>
<dbReference type="Pfam" id="PF08156">
    <property type="entry name" value="NOP5NT"/>
    <property type="match status" value="1"/>
</dbReference>
<name>A0A9K3CTI3_9EUKA</name>
<evidence type="ECO:0000313" key="3">
    <source>
        <dbReference type="Proteomes" id="UP000265618"/>
    </source>
</evidence>
<dbReference type="InterPro" id="IPR045056">
    <property type="entry name" value="Nop56/Nop58"/>
</dbReference>
<dbReference type="PANTHER" id="PTHR10894:SF1">
    <property type="entry name" value="NUCLEOLAR PROTEIN 58"/>
    <property type="match status" value="1"/>
</dbReference>
<sequence>MSFCREKGASLISDRYASVKQSAPCDLVAMLVLFESADGYGLFKVLDSKRVSSVQNVQTAFSSIKSARETVQLISWEQFHSTADATEAAVSLNEHKIPAGILKSIQEHMGDNKHLAVAEQMLASTLQVYGIIYLYFVRITFASVT</sequence>
<dbReference type="GO" id="GO:0031428">
    <property type="term" value="C:box C/D methylation guide snoRNP complex"/>
    <property type="evidence" value="ECO:0007669"/>
    <property type="project" value="InterPro"/>
</dbReference>
<evidence type="ECO:0000259" key="1">
    <source>
        <dbReference type="Pfam" id="PF08156"/>
    </source>
</evidence>
<dbReference type="PANTHER" id="PTHR10894">
    <property type="entry name" value="NUCLEOLAR PROTEIN 5 NUCLEOLAR PROTEIN NOP5 NOP58"/>
    <property type="match status" value="1"/>
</dbReference>
<dbReference type="GO" id="GO:0030515">
    <property type="term" value="F:snoRNA binding"/>
    <property type="evidence" value="ECO:0007669"/>
    <property type="project" value="InterPro"/>
</dbReference>
<reference evidence="2 3" key="1">
    <citation type="journal article" date="2018" name="PLoS ONE">
        <title>The draft genome of Kipferlia bialata reveals reductive genome evolution in fornicate parasites.</title>
        <authorList>
            <person name="Tanifuji G."/>
            <person name="Takabayashi S."/>
            <person name="Kume K."/>
            <person name="Takagi M."/>
            <person name="Nakayama T."/>
            <person name="Kamikawa R."/>
            <person name="Inagaki Y."/>
            <person name="Hashimoto T."/>
        </authorList>
    </citation>
    <scope>NUCLEOTIDE SEQUENCE [LARGE SCALE GENOMIC DNA]</scope>
    <source>
        <strain evidence="2">NY0173</strain>
    </source>
</reference>
<organism evidence="2 3">
    <name type="scientific">Kipferlia bialata</name>
    <dbReference type="NCBI Taxonomy" id="797122"/>
    <lineage>
        <taxon>Eukaryota</taxon>
        <taxon>Metamonada</taxon>
        <taxon>Carpediemonas-like organisms</taxon>
        <taxon>Kipferlia</taxon>
    </lineage>
</organism>
<dbReference type="Proteomes" id="UP000265618">
    <property type="component" value="Unassembled WGS sequence"/>
</dbReference>